<proteinExistence type="predicted"/>
<dbReference type="EMBL" id="PFLI01000070">
    <property type="protein sequence ID" value="PIY72198.1"/>
    <property type="molecule type" value="Genomic_DNA"/>
</dbReference>
<evidence type="ECO:0000313" key="5">
    <source>
        <dbReference type="EMBL" id="PIY72198.1"/>
    </source>
</evidence>
<protein>
    <recommendedName>
        <fullName evidence="7">DDE Tnp4 domain-containing protein</fullName>
    </recommendedName>
</protein>
<dbReference type="Pfam" id="PF13359">
    <property type="entry name" value="DDE_Tnp_4"/>
    <property type="match status" value="1"/>
</dbReference>
<dbReference type="InterPro" id="IPR027805">
    <property type="entry name" value="Transposase_HTH_dom"/>
</dbReference>
<dbReference type="AlphaFoldDB" id="A0A2M7QJL1"/>
<dbReference type="Pfam" id="PF13613">
    <property type="entry name" value="HTH_Tnp_4"/>
    <property type="match status" value="1"/>
</dbReference>
<evidence type="ECO:0000256" key="1">
    <source>
        <dbReference type="ARBA" id="ARBA00001968"/>
    </source>
</evidence>
<sequence length="315" mass="37718">MITYQKLFNNPGKLLRFTGLNPFQFETLAKRLEPLWIKSEIKRLTRDSRIRAIGGGRRYSLPSIEDKLLLLLVFYRTYVAYEFLSWVFNIDASNICRLIKRLIPLLEKAADPTLCFAIKDILKKRRKIRTWEEFIKTYPDLVELVIDSTEQKRQRPSNRKKQKNFYSGKKHQHGLKTQITVDRRGKIIDISHSYPARIHDKTILIKEHTLDKLPTNIQKYLDKGYVKIQKLYPDHTVFIPTKRTRWKRTLTRSEKIKNTKISKKRIIVEHVFSRMKKYQILLQIYRSKDSDYNHHFRNIASLCNFRLLFKDFDSS</sequence>
<comment type="caution">
    <text evidence="5">The sequence shown here is derived from an EMBL/GenBank/DDBJ whole genome shotgun (WGS) entry which is preliminary data.</text>
</comment>
<evidence type="ECO:0000259" key="3">
    <source>
        <dbReference type="Pfam" id="PF13359"/>
    </source>
</evidence>
<dbReference type="Proteomes" id="UP000229401">
    <property type="component" value="Unassembled WGS sequence"/>
</dbReference>
<comment type="cofactor">
    <cofactor evidence="1">
        <name>a divalent metal cation</name>
        <dbReference type="ChEBI" id="CHEBI:60240"/>
    </cofactor>
</comment>
<evidence type="ECO:0000259" key="4">
    <source>
        <dbReference type="Pfam" id="PF13613"/>
    </source>
</evidence>
<dbReference type="InterPro" id="IPR027806">
    <property type="entry name" value="HARBI1_dom"/>
</dbReference>
<keyword evidence="2" id="KW-0479">Metal-binding</keyword>
<dbReference type="PANTHER" id="PTHR23080">
    <property type="entry name" value="THAP DOMAIN PROTEIN"/>
    <property type="match status" value="1"/>
</dbReference>
<evidence type="ECO:0000256" key="2">
    <source>
        <dbReference type="ARBA" id="ARBA00022723"/>
    </source>
</evidence>
<feature type="domain" description="DDE Tnp4" evidence="3">
    <location>
        <begin position="146"/>
        <end position="304"/>
    </location>
</feature>
<organism evidence="5 6">
    <name type="scientific">Candidatus Roizmanbacteria bacterium CG_4_10_14_0_8_um_filter_33_9</name>
    <dbReference type="NCBI Taxonomy" id="1974826"/>
    <lineage>
        <taxon>Bacteria</taxon>
        <taxon>Candidatus Roizmaniibacteriota</taxon>
    </lineage>
</organism>
<evidence type="ECO:0008006" key="7">
    <source>
        <dbReference type="Google" id="ProtNLM"/>
    </source>
</evidence>
<feature type="domain" description="Transposase Helix-turn-helix" evidence="4">
    <location>
        <begin position="60"/>
        <end position="109"/>
    </location>
</feature>
<reference evidence="6" key="1">
    <citation type="submission" date="2017-09" db="EMBL/GenBank/DDBJ databases">
        <title>Depth-based differentiation of microbial function through sediment-hosted aquifers and enrichment of novel symbionts in the deep terrestrial subsurface.</title>
        <authorList>
            <person name="Probst A.J."/>
            <person name="Ladd B."/>
            <person name="Jarett J.K."/>
            <person name="Geller-Mcgrath D.E."/>
            <person name="Sieber C.M.K."/>
            <person name="Emerson J.B."/>
            <person name="Anantharaman K."/>
            <person name="Thomas B.C."/>
            <person name="Malmstrom R."/>
            <person name="Stieglmeier M."/>
            <person name="Klingl A."/>
            <person name="Woyke T."/>
            <person name="Ryan C.M."/>
            <person name="Banfield J.F."/>
        </authorList>
    </citation>
    <scope>NUCLEOTIDE SEQUENCE [LARGE SCALE GENOMIC DNA]</scope>
</reference>
<dbReference type="GO" id="GO:0046872">
    <property type="term" value="F:metal ion binding"/>
    <property type="evidence" value="ECO:0007669"/>
    <property type="project" value="UniProtKB-KW"/>
</dbReference>
<accession>A0A2M7QJL1</accession>
<gene>
    <name evidence="5" type="ORF">COY87_02195</name>
</gene>
<evidence type="ECO:0000313" key="6">
    <source>
        <dbReference type="Proteomes" id="UP000229401"/>
    </source>
</evidence>
<name>A0A2M7QJL1_9BACT</name>